<dbReference type="RefSeq" id="WP_163493391.1">
    <property type="nucleotide sequence ID" value="NZ_CP048711.1"/>
</dbReference>
<dbReference type="PANTHER" id="PTHR11699">
    <property type="entry name" value="ALDEHYDE DEHYDROGENASE-RELATED"/>
    <property type="match status" value="1"/>
</dbReference>
<dbReference type="InterPro" id="IPR016162">
    <property type="entry name" value="Ald_DH_N"/>
</dbReference>
<feature type="coiled-coil region" evidence="5">
    <location>
        <begin position="85"/>
        <end position="112"/>
    </location>
</feature>
<name>A0A6C0TWI8_9GAMM</name>
<accession>A0A6C0TWI8</accession>
<evidence type="ECO:0000256" key="3">
    <source>
        <dbReference type="PROSITE-ProRule" id="PRU10007"/>
    </source>
</evidence>
<keyword evidence="8" id="KW-1185">Reference proteome</keyword>
<dbReference type="PROSITE" id="PS00070">
    <property type="entry name" value="ALDEHYDE_DEHYDR_CYS"/>
    <property type="match status" value="1"/>
</dbReference>
<evidence type="ECO:0000256" key="4">
    <source>
        <dbReference type="RuleBase" id="RU003345"/>
    </source>
</evidence>
<dbReference type="EMBL" id="CP048711">
    <property type="protein sequence ID" value="QIB64141.1"/>
    <property type="molecule type" value="Genomic_DNA"/>
</dbReference>
<dbReference type="InterPro" id="IPR016160">
    <property type="entry name" value="Ald_DH_CS_CYS"/>
</dbReference>
<dbReference type="GO" id="GO:0016620">
    <property type="term" value="F:oxidoreductase activity, acting on the aldehyde or oxo group of donors, NAD or NADP as acceptor"/>
    <property type="evidence" value="ECO:0007669"/>
    <property type="project" value="InterPro"/>
</dbReference>
<proteinExistence type="inferred from homology"/>
<dbReference type="FunFam" id="3.40.309.10:FF:000012">
    <property type="entry name" value="Betaine aldehyde dehydrogenase"/>
    <property type="match status" value="1"/>
</dbReference>
<evidence type="ECO:0000256" key="5">
    <source>
        <dbReference type="SAM" id="Coils"/>
    </source>
</evidence>
<dbReference type="Proteomes" id="UP000477680">
    <property type="component" value="Chromosome"/>
</dbReference>
<evidence type="ECO:0000256" key="2">
    <source>
        <dbReference type="ARBA" id="ARBA00023002"/>
    </source>
</evidence>
<evidence type="ECO:0000313" key="7">
    <source>
        <dbReference type="EMBL" id="QIB64141.1"/>
    </source>
</evidence>
<evidence type="ECO:0000256" key="1">
    <source>
        <dbReference type="ARBA" id="ARBA00009986"/>
    </source>
</evidence>
<keyword evidence="2 4" id="KW-0560">Oxidoreductase</keyword>
<dbReference type="Gene3D" id="3.40.309.10">
    <property type="entry name" value="Aldehyde Dehydrogenase, Chain A, domain 2"/>
    <property type="match status" value="1"/>
</dbReference>
<feature type="domain" description="Aldehyde dehydrogenase" evidence="6">
    <location>
        <begin position="39"/>
        <end position="496"/>
    </location>
</feature>
<dbReference type="InterPro" id="IPR015590">
    <property type="entry name" value="Aldehyde_DH_dom"/>
</dbReference>
<feature type="active site" evidence="3">
    <location>
        <position position="275"/>
    </location>
</feature>
<dbReference type="FunFam" id="3.40.605.10:FF:000007">
    <property type="entry name" value="NAD/NADP-dependent betaine aldehyde dehydrogenase"/>
    <property type="match status" value="1"/>
</dbReference>
<sequence>MQLSNDLSAIRSETRDFLERTHGFVIGGELVSPGGREILSILDPSSAQAISQVPAAEKADIDAAVASSRSALEHSSWRDMKPHSRERLIHKLADLLERNAELIAELEALESGRRIGDVRVFDAEFPVHVLRYMAGWPTKISGETLPVSAPYMPAENHFICSTTREPLGVIAAITPWNVPLGIAAWKVAPAIAAGCAVVLKPAENTPLTALLLGELALRAGFPPGVINVVPGTGKVAGEYLVAHPGVDKVSFTGSTAIGKRIGEVAGARLKPVTLELGGKSPVVIMPDADLELAIPTAAMAIFANQGQNCCAGSRLYVHEAVYQQVVDGVVDIARRMKLGPSLAEGVDMCPLASSEQQSRVAAYVDDSVAEGAELLTGGKSPEHPGFYFEPTVLAGVNNGMKLVREEVFGPVLAVQSFGQLSEAIELANDSDFGLGASLFTEDINTAQTFCRFVQAGSVWVNVHNILDVGVPFGGFKQSGLGNDLGRDSVIAHTRLKANYLAVRDSHQ</sequence>
<keyword evidence="5" id="KW-0175">Coiled coil</keyword>
<dbReference type="KEGG" id="kim:G3T16_00630"/>
<dbReference type="InterPro" id="IPR029510">
    <property type="entry name" value="Ald_DH_CS_GLU"/>
</dbReference>
<gene>
    <name evidence="7" type="ORF">G3T16_00630</name>
</gene>
<organism evidence="7 8">
    <name type="scientific">Kineobactrum salinum</name>
    <dbReference type="NCBI Taxonomy" id="2708301"/>
    <lineage>
        <taxon>Bacteria</taxon>
        <taxon>Pseudomonadati</taxon>
        <taxon>Pseudomonadota</taxon>
        <taxon>Gammaproteobacteria</taxon>
        <taxon>Cellvibrionales</taxon>
        <taxon>Halieaceae</taxon>
        <taxon>Kineobactrum</taxon>
    </lineage>
</organism>
<dbReference type="PROSITE" id="PS00687">
    <property type="entry name" value="ALDEHYDE_DEHYDR_GLU"/>
    <property type="match status" value="1"/>
</dbReference>
<evidence type="ECO:0000259" key="6">
    <source>
        <dbReference type="Pfam" id="PF00171"/>
    </source>
</evidence>
<dbReference type="InterPro" id="IPR016163">
    <property type="entry name" value="Ald_DH_C"/>
</dbReference>
<dbReference type="SUPFAM" id="SSF53720">
    <property type="entry name" value="ALDH-like"/>
    <property type="match status" value="1"/>
</dbReference>
<evidence type="ECO:0000313" key="8">
    <source>
        <dbReference type="Proteomes" id="UP000477680"/>
    </source>
</evidence>
<protein>
    <submittedName>
        <fullName evidence="7">Aldehyde dehydrogenase family protein</fullName>
    </submittedName>
</protein>
<dbReference type="InterPro" id="IPR016161">
    <property type="entry name" value="Ald_DH/histidinol_DH"/>
</dbReference>
<dbReference type="AlphaFoldDB" id="A0A6C0TWI8"/>
<dbReference type="Pfam" id="PF00171">
    <property type="entry name" value="Aldedh"/>
    <property type="match status" value="1"/>
</dbReference>
<comment type="similarity">
    <text evidence="1 4">Belongs to the aldehyde dehydrogenase family.</text>
</comment>
<reference evidence="7 8" key="1">
    <citation type="submission" date="2020-02" db="EMBL/GenBank/DDBJ databases">
        <title>Genome sequencing for Kineobactrum sp. M2.</title>
        <authorList>
            <person name="Park S.-J."/>
        </authorList>
    </citation>
    <scope>NUCLEOTIDE SEQUENCE [LARGE SCALE GENOMIC DNA]</scope>
    <source>
        <strain evidence="7 8">M2</strain>
    </source>
</reference>
<dbReference type="Gene3D" id="3.40.605.10">
    <property type="entry name" value="Aldehyde Dehydrogenase, Chain A, domain 1"/>
    <property type="match status" value="1"/>
</dbReference>